<comment type="similarity">
    <text evidence="1 2">Belongs to the small heat shock protein (HSP20) family.</text>
</comment>
<dbReference type="CDD" id="cd06526">
    <property type="entry name" value="metazoan_ACD"/>
    <property type="match status" value="1"/>
</dbReference>
<evidence type="ECO:0000256" key="1">
    <source>
        <dbReference type="PROSITE-ProRule" id="PRU00285"/>
    </source>
</evidence>
<name>A0A7I4XUD1_HAECO</name>
<feature type="domain" description="SHSP" evidence="3">
    <location>
        <begin position="48"/>
        <end position="155"/>
    </location>
</feature>
<sequence length="165" mass="18321">MSICILPFSTEKAILPRLLDDVFSELDDVFNQFYQIERIPPPPPRRRAGKGGLKGQLCKVSDDGSKLAISLDVSKFKPDELKVNIDGRTLTVEGKQEVKEGSSYTSRAFLRQWTVPKGVDVDQIRSTLTENGHLSIEVPKAKPAITSRSIPIQKAVDQQPAFKNS</sequence>
<accession>A0A7I4XUD1</accession>
<evidence type="ECO:0000313" key="4">
    <source>
        <dbReference type="Proteomes" id="UP000025227"/>
    </source>
</evidence>
<dbReference type="GO" id="GO:0005634">
    <property type="term" value="C:nucleus"/>
    <property type="evidence" value="ECO:0007669"/>
    <property type="project" value="TreeGrafter"/>
</dbReference>
<dbReference type="PANTHER" id="PTHR45640">
    <property type="entry name" value="HEAT SHOCK PROTEIN HSP-12.2-RELATED"/>
    <property type="match status" value="1"/>
</dbReference>
<evidence type="ECO:0000313" key="5">
    <source>
        <dbReference type="WBParaSite" id="HCON_00008690-00001"/>
    </source>
</evidence>
<protein>
    <submittedName>
        <fullName evidence="5">SHSP domain-containing protein</fullName>
    </submittedName>
</protein>
<dbReference type="Pfam" id="PF00011">
    <property type="entry name" value="HSP20"/>
    <property type="match status" value="1"/>
</dbReference>
<dbReference type="WBParaSite" id="HCON_00008690-00001">
    <property type="protein sequence ID" value="HCON_00008690-00001"/>
    <property type="gene ID" value="HCON_00008690"/>
</dbReference>
<dbReference type="GO" id="GO:0005737">
    <property type="term" value="C:cytoplasm"/>
    <property type="evidence" value="ECO:0007669"/>
    <property type="project" value="TreeGrafter"/>
</dbReference>
<dbReference type="AlphaFoldDB" id="A0A7I4XUD1"/>
<keyword evidence="4" id="KW-1185">Reference proteome</keyword>
<dbReference type="OrthoDB" id="1431247at2759"/>
<proteinExistence type="inferred from homology"/>
<organism evidence="4 5">
    <name type="scientific">Haemonchus contortus</name>
    <name type="common">Barber pole worm</name>
    <dbReference type="NCBI Taxonomy" id="6289"/>
    <lineage>
        <taxon>Eukaryota</taxon>
        <taxon>Metazoa</taxon>
        <taxon>Ecdysozoa</taxon>
        <taxon>Nematoda</taxon>
        <taxon>Chromadorea</taxon>
        <taxon>Rhabditida</taxon>
        <taxon>Rhabditina</taxon>
        <taxon>Rhabditomorpha</taxon>
        <taxon>Strongyloidea</taxon>
        <taxon>Trichostrongylidae</taxon>
        <taxon>Haemonchus</taxon>
    </lineage>
</organism>
<dbReference type="InterPro" id="IPR002068">
    <property type="entry name" value="A-crystallin/Hsp20_dom"/>
</dbReference>
<dbReference type="PANTHER" id="PTHR45640:SF32">
    <property type="entry name" value="STRESS-INDUCED PROTEIN 1"/>
    <property type="match status" value="1"/>
</dbReference>
<evidence type="ECO:0000259" key="3">
    <source>
        <dbReference type="PROSITE" id="PS01031"/>
    </source>
</evidence>
<dbReference type="Gene3D" id="2.60.40.790">
    <property type="match status" value="1"/>
</dbReference>
<dbReference type="GO" id="GO:0009408">
    <property type="term" value="P:response to heat"/>
    <property type="evidence" value="ECO:0007669"/>
    <property type="project" value="TreeGrafter"/>
</dbReference>
<dbReference type="InterPro" id="IPR001436">
    <property type="entry name" value="Alpha-crystallin/sHSP_animal"/>
</dbReference>
<dbReference type="SUPFAM" id="SSF49764">
    <property type="entry name" value="HSP20-like chaperones"/>
    <property type="match status" value="1"/>
</dbReference>
<reference evidence="5" key="1">
    <citation type="submission" date="2020-12" db="UniProtKB">
        <authorList>
            <consortium name="WormBaseParasite"/>
        </authorList>
    </citation>
    <scope>IDENTIFICATION</scope>
    <source>
        <strain evidence="5">MHco3</strain>
    </source>
</reference>
<dbReference type="GO" id="GO:0051082">
    <property type="term" value="F:unfolded protein binding"/>
    <property type="evidence" value="ECO:0007669"/>
    <property type="project" value="TreeGrafter"/>
</dbReference>
<dbReference type="OMA" id="EMTTIND"/>
<dbReference type="PROSITE" id="PS01031">
    <property type="entry name" value="SHSP"/>
    <property type="match status" value="1"/>
</dbReference>
<dbReference type="InterPro" id="IPR008978">
    <property type="entry name" value="HSP20-like_chaperone"/>
</dbReference>
<evidence type="ECO:0000256" key="2">
    <source>
        <dbReference type="RuleBase" id="RU003616"/>
    </source>
</evidence>
<dbReference type="PRINTS" id="PR00299">
    <property type="entry name" value="ACRYSTALLIN"/>
</dbReference>
<dbReference type="GO" id="GO:0036498">
    <property type="term" value="P:IRE1-mediated unfolded protein response"/>
    <property type="evidence" value="ECO:0007669"/>
    <property type="project" value="TreeGrafter"/>
</dbReference>
<dbReference type="GO" id="GO:0042026">
    <property type="term" value="P:protein refolding"/>
    <property type="evidence" value="ECO:0007669"/>
    <property type="project" value="TreeGrafter"/>
</dbReference>
<dbReference type="Proteomes" id="UP000025227">
    <property type="component" value="Unplaced"/>
</dbReference>